<feature type="domain" description="Peptidase M16 middle/third" evidence="2">
    <location>
        <begin position="25"/>
        <end position="81"/>
    </location>
</feature>
<dbReference type="PANTHER" id="PTHR43690:SF18">
    <property type="entry name" value="INSULIN-DEGRADING ENZYME-RELATED"/>
    <property type="match status" value="1"/>
</dbReference>
<name>A0A5N5I6V2_9ROSA</name>
<reference evidence="3 4" key="1">
    <citation type="submission" date="2019-09" db="EMBL/GenBank/DDBJ databases">
        <authorList>
            <person name="Ou C."/>
        </authorList>
    </citation>
    <scope>NUCLEOTIDE SEQUENCE [LARGE SCALE GENOMIC DNA]</scope>
    <source>
        <strain evidence="3">S2</strain>
        <tissue evidence="3">Leaf</tissue>
    </source>
</reference>
<evidence type="ECO:0000313" key="3">
    <source>
        <dbReference type="EMBL" id="KAB2634937.1"/>
    </source>
</evidence>
<dbReference type="OrthoDB" id="10558099at2759"/>
<accession>A0A5N5I6V2</accession>
<dbReference type="InterPro" id="IPR050626">
    <property type="entry name" value="Peptidase_M16"/>
</dbReference>
<organism evidence="3 4">
    <name type="scientific">Pyrus ussuriensis x Pyrus communis</name>
    <dbReference type="NCBI Taxonomy" id="2448454"/>
    <lineage>
        <taxon>Eukaryota</taxon>
        <taxon>Viridiplantae</taxon>
        <taxon>Streptophyta</taxon>
        <taxon>Embryophyta</taxon>
        <taxon>Tracheophyta</taxon>
        <taxon>Spermatophyta</taxon>
        <taxon>Magnoliopsida</taxon>
        <taxon>eudicotyledons</taxon>
        <taxon>Gunneridae</taxon>
        <taxon>Pentapetalae</taxon>
        <taxon>rosids</taxon>
        <taxon>fabids</taxon>
        <taxon>Rosales</taxon>
        <taxon>Rosaceae</taxon>
        <taxon>Amygdaloideae</taxon>
        <taxon>Maleae</taxon>
        <taxon>Pyrus</taxon>
    </lineage>
</organism>
<dbReference type="EMBL" id="SMOL01000012">
    <property type="protein sequence ID" value="KAB2634937.1"/>
    <property type="molecule type" value="Genomic_DNA"/>
</dbReference>
<evidence type="ECO:0000313" key="4">
    <source>
        <dbReference type="Proteomes" id="UP000327157"/>
    </source>
</evidence>
<dbReference type="Proteomes" id="UP000327157">
    <property type="component" value="Unassembled WGS sequence"/>
</dbReference>
<keyword evidence="1" id="KW-0479">Metal-binding</keyword>
<comment type="caution">
    <text evidence="3">The sequence shown here is derived from an EMBL/GenBank/DDBJ whole genome shotgun (WGS) entry which is preliminary data.</text>
</comment>
<dbReference type="AlphaFoldDB" id="A0A5N5I6V2"/>
<dbReference type="PANTHER" id="PTHR43690">
    <property type="entry name" value="NARDILYSIN"/>
    <property type="match status" value="1"/>
</dbReference>
<reference evidence="3 4" key="2">
    <citation type="submission" date="2019-11" db="EMBL/GenBank/DDBJ databases">
        <title>A de novo genome assembly of a pear dwarfing rootstock.</title>
        <authorList>
            <person name="Wang F."/>
            <person name="Wang J."/>
            <person name="Li S."/>
            <person name="Zhang Y."/>
            <person name="Fang M."/>
            <person name="Ma L."/>
            <person name="Zhao Y."/>
            <person name="Jiang S."/>
        </authorList>
    </citation>
    <scope>NUCLEOTIDE SEQUENCE [LARGE SCALE GENOMIC DNA]</scope>
    <source>
        <strain evidence="3">S2</strain>
        <tissue evidence="3">Leaf</tissue>
    </source>
</reference>
<evidence type="ECO:0000256" key="1">
    <source>
        <dbReference type="ARBA" id="ARBA00022723"/>
    </source>
</evidence>
<keyword evidence="4" id="KW-1185">Reference proteome</keyword>
<dbReference type="Gene3D" id="3.30.830.10">
    <property type="entry name" value="Metalloenzyme, LuxS/M16 peptidase-like"/>
    <property type="match status" value="1"/>
</dbReference>
<gene>
    <name evidence="3" type="ORF">D8674_037790</name>
</gene>
<dbReference type="InterPro" id="IPR011249">
    <property type="entry name" value="Metalloenz_LuxS/M16"/>
</dbReference>
<dbReference type="SUPFAM" id="SSF63411">
    <property type="entry name" value="LuxS/MPP-like metallohydrolase"/>
    <property type="match status" value="1"/>
</dbReference>
<dbReference type="GO" id="GO:0046872">
    <property type="term" value="F:metal ion binding"/>
    <property type="evidence" value="ECO:0007669"/>
    <property type="project" value="UniProtKB-KW"/>
</dbReference>
<dbReference type="GO" id="GO:0005829">
    <property type="term" value="C:cytosol"/>
    <property type="evidence" value="ECO:0007669"/>
    <property type="project" value="TreeGrafter"/>
</dbReference>
<evidence type="ECO:0000259" key="2">
    <source>
        <dbReference type="Pfam" id="PF16187"/>
    </source>
</evidence>
<dbReference type="InterPro" id="IPR032632">
    <property type="entry name" value="Peptidase_M16_M"/>
</dbReference>
<sequence>MARIKVHELRHKTKPDILAQLKDLKAIVAKLETSVSVFSDKLELKVYGFNDKLPALLSKVLATAKSFMPTDDRFKVVKEDMK</sequence>
<protein>
    <submittedName>
        <fullName evidence="3">Nardilysin-like</fullName>
    </submittedName>
</protein>
<proteinExistence type="predicted"/>
<dbReference type="Pfam" id="PF16187">
    <property type="entry name" value="Peptidase_M16_M"/>
    <property type="match status" value="1"/>
</dbReference>